<comment type="caution">
    <text evidence="2">The sequence shown here is derived from an EMBL/GenBank/DDBJ whole genome shotgun (WGS) entry which is preliminary data.</text>
</comment>
<protein>
    <submittedName>
        <fullName evidence="2">Glycosyltransferase</fullName>
    </submittedName>
</protein>
<dbReference type="InterPro" id="IPR001173">
    <property type="entry name" value="Glyco_trans_2-like"/>
</dbReference>
<evidence type="ECO:0000313" key="3">
    <source>
        <dbReference type="Proteomes" id="UP000659388"/>
    </source>
</evidence>
<evidence type="ECO:0000259" key="1">
    <source>
        <dbReference type="Pfam" id="PF00535"/>
    </source>
</evidence>
<accession>A0A937F4Z3</accession>
<feature type="domain" description="Glycosyltransferase 2-like" evidence="1">
    <location>
        <begin position="4"/>
        <end position="163"/>
    </location>
</feature>
<dbReference type="Pfam" id="PF00535">
    <property type="entry name" value="Glycos_transf_2"/>
    <property type="match status" value="1"/>
</dbReference>
<dbReference type="PANTHER" id="PTHR22916">
    <property type="entry name" value="GLYCOSYLTRANSFERASE"/>
    <property type="match status" value="1"/>
</dbReference>
<dbReference type="PANTHER" id="PTHR22916:SF3">
    <property type="entry name" value="UDP-GLCNAC:BETAGAL BETA-1,3-N-ACETYLGLUCOSAMINYLTRANSFERASE-LIKE PROTEIN 1"/>
    <property type="match status" value="1"/>
</dbReference>
<dbReference type="EMBL" id="JAESIY010000001">
    <property type="protein sequence ID" value="MBL3654982.1"/>
    <property type="molecule type" value="Genomic_DNA"/>
</dbReference>
<name>A0A937F4Z3_9BACT</name>
<dbReference type="Proteomes" id="UP000659388">
    <property type="component" value="Unassembled WGS sequence"/>
</dbReference>
<sequence length="316" mass="36844">MRVSVIIPVYNASNFIEESIVSILNQTYNNLEVIVCDDHSTDGSWEIVSKIDDERIKVYRNSSNLGYQKTINFLFKKAGGDIIAFQDADDVSHCKRLELQLEGLNKGLDLIGTNYAVIDPKGNIIRKQLNQEENTDRIQGELIKCNFFQKPSIMFRREILKRVGGFREQLQPLGIISEDYDWLLRINESGYKMSNINYHQPLYLYRSVGTAMTKGFKNPTQFLGHDIVRFLAKERGNSEPDSIEKNDLSELVRYINELKIPFEEDPSLFYRKKAENLMFSGLNKEAILNSFYAVKERPWYFVNWRTLQYCIRKSLF</sequence>
<organism evidence="2 3">
    <name type="scientific">Fulvivirga sediminis</name>
    <dbReference type="NCBI Taxonomy" id="2803949"/>
    <lineage>
        <taxon>Bacteria</taxon>
        <taxon>Pseudomonadati</taxon>
        <taxon>Bacteroidota</taxon>
        <taxon>Cytophagia</taxon>
        <taxon>Cytophagales</taxon>
        <taxon>Fulvivirgaceae</taxon>
        <taxon>Fulvivirga</taxon>
    </lineage>
</organism>
<proteinExistence type="predicted"/>
<evidence type="ECO:0000313" key="2">
    <source>
        <dbReference type="EMBL" id="MBL3654982.1"/>
    </source>
</evidence>
<dbReference type="RefSeq" id="WP_202242090.1">
    <property type="nucleotide sequence ID" value="NZ_JAESIY010000001.1"/>
</dbReference>
<dbReference type="GO" id="GO:0016758">
    <property type="term" value="F:hexosyltransferase activity"/>
    <property type="evidence" value="ECO:0007669"/>
    <property type="project" value="UniProtKB-ARBA"/>
</dbReference>
<reference evidence="2" key="1">
    <citation type="submission" date="2021-01" db="EMBL/GenBank/DDBJ databases">
        <title>Fulvivirga kasyanovii gen. nov., sp nov., a novel member of the phylum Bacteroidetes isolated from seawater in a mussel farm.</title>
        <authorList>
            <person name="Zhao L.-H."/>
            <person name="Wang Z.-J."/>
        </authorList>
    </citation>
    <scope>NUCLEOTIDE SEQUENCE</scope>
    <source>
        <strain evidence="2">2943</strain>
    </source>
</reference>
<dbReference type="Gene3D" id="3.90.550.10">
    <property type="entry name" value="Spore Coat Polysaccharide Biosynthesis Protein SpsA, Chain A"/>
    <property type="match status" value="1"/>
</dbReference>
<dbReference type="AlphaFoldDB" id="A0A937F4Z3"/>
<dbReference type="InterPro" id="IPR029044">
    <property type="entry name" value="Nucleotide-diphossugar_trans"/>
</dbReference>
<gene>
    <name evidence="2" type="ORF">JL102_02475</name>
</gene>
<keyword evidence="3" id="KW-1185">Reference proteome</keyword>
<dbReference type="SUPFAM" id="SSF53448">
    <property type="entry name" value="Nucleotide-diphospho-sugar transferases"/>
    <property type="match status" value="1"/>
</dbReference>